<proteinExistence type="predicted"/>
<organism evidence="1 2">
    <name type="scientific">Geodia barretti</name>
    <name type="common">Barrett's horny sponge</name>
    <dbReference type="NCBI Taxonomy" id="519541"/>
    <lineage>
        <taxon>Eukaryota</taxon>
        <taxon>Metazoa</taxon>
        <taxon>Porifera</taxon>
        <taxon>Demospongiae</taxon>
        <taxon>Heteroscleromorpha</taxon>
        <taxon>Tetractinellida</taxon>
        <taxon>Astrophorina</taxon>
        <taxon>Geodiidae</taxon>
        <taxon>Geodia</taxon>
    </lineage>
</organism>
<evidence type="ECO:0000313" key="2">
    <source>
        <dbReference type="Proteomes" id="UP001174909"/>
    </source>
</evidence>
<dbReference type="Proteomes" id="UP001174909">
    <property type="component" value="Unassembled WGS sequence"/>
</dbReference>
<keyword evidence="2" id="KW-1185">Reference proteome</keyword>
<protein>
    <submittedName>
        <fullName evidence="1">Uncharacterized protein</fullName>
    </submittedName>
</protein>
<reference evidence="1" key="1">
    <citation type="submission" date="2023-03" db="EMBL/GenBank/DDBJ databases">
        <authorList>
            <person name="Steffen K."/>
            <person name="Cardenas P."/>
        </authorList>
    </citation>
    <scope>NUCLEOTIDE SEQUENCE</scope>
</reference>
<name>A0AA35RHP9_GEOBA</name>
<comment type="caution">
    <text evidence="1">The sequence shown here is derived from an EMBL/GenBank/DDBJ whole genome shotgun (WGS) entry which is preliminary data.</text>
</comment>
<dbReference type="AlphaFoldDB" id="A0AA35RHP9"/>
<accession>A0AA35RHP9</accession>
<dbReference type="EMBL" id="CASHTH010001116">
    <property type="protein sequence ID" value="CAI8011699.1"/>
    <property type="molecule type" value="Genomic_DNA"/>
</dbReference>
<evidence type="ECO:0000313" key="1">
    <source>
        <dbReference type="EMBL" id="CAI8011699.1"/>
    </source>
</evidence>
<sequence>MKWSRQQPTVGLSLVKINITPFLECERRRKESSY</sequence>
<gene>
    <name evidence="1" type="ORF">GBAR_LOCUS7509</name>
</gene>